<accession>A0A9X1FYD6</accession>
<name>A0A9X1FYD6_9RHOB</name>
<dbReference type="PANTHER" id="PTHR35936:SF25">
    <property type="entry name" value="ABC TRANSPORTER SUBSTRATE-BINDING PROTEIN"/>
    <property type="match status" value="1"/>
</dbReference>
<dbReference type="RefSeq" id="WP_219506950.1">
    <property type="nucleotide sequence ID" value="NZ_JAHXDN010000008.1"/>
</dbReference>
<dbReference type="Proteomes" id="UP001138661">
    <property type="component" value="Unassembled WGS sequence"/>
</dbReference>
<feature type="domain" description="Solute-binding protein family 3/N-terminal" evidence="3">
    <location>
        <begin position="23"/>
        <end position="245"/>
    </location>
</feature>
<evidence type="ECO:0000313" key="5">
    <source>
        <dbReference type="Proteomes" id="UP001138661"/>
    </source>
</evidence>
<protein>
    <submittedName>
        <fullName evidence="4">Transporter substrate-binding domain-containing protein</fullName>
    </submittedName>
</protein>
<dbReference type="PANTHER" id="PTHR35936">
    <property type="entry name" value="MEMBRANE-BOUND LYTIC MUREIN TRANSGLYCOSYLASE F"/>
    <property type="match status" value="1"/>
</dbReference>
<evidence type="ECO:0000256" key="1">
    <source>
        <dbReference type="ARBA" id="ARBA00022729"/>
    </source>
</evidence>
<dbReference type="EMBL" id="JAHXDN010000008">
    <property type="protein sequence ID" value="MBW4710420.1"/>
    <property type="molecule type" value="Genomic_DNA"/>
</dbReference>
<keyword evidence="1 2" id="KW-0732">Signal</keyword>
<evidence type="ECO:0000256" key="2">
    <source>
        <dbReference type="SAM" id="SignalP"/>
    </source>
</evidence>
<comment type="caution">
    <text evidence="4">The sequence shown here is derived from an EMBL/GenBank/DDBJ whole genome shotgun (WGS) entry which is preliminary data.</text>
</comment>
<gene>
    <name evidence="4" type="ORF">KX928_21735</name>
</gene>
<evidence type="ECO:0000259" key="3">
    <source>
        <dbReference type="SMART" id="SM00062"/>
    </source>
</evidence>
<sequence length="245" mass="26778">MKRAVLGAALIGVSVSASLAGETLLVVADEWPPFSGDDLPGKGLSVDVTRAVLTRAGYDVETAILPWARVVKGAESGAYDVVTSLFEDPDMQKLMTYSEPFFETSVHFVQKSGNDIVFDGLESLRPYRIAVGTGFLYERNFDTADFLKKVEVTTTLQGVKMVAAERVDLTLDSAHVVRHSILMDDPDLLGQIELLDPALTTQRIHMAVSRSREDHARIAADFNAALEDMRADGSLAQLLEKHKVD</sequence>
<organism evidence="4 5">
    <name type="scientific">Roseobacter insulae</name>
    <dbReference type="NCBI Taxonomy" id="2859783"/>
    <lineage>
        <taxon>Bacteria</taxon>
        <taxon>Pseudomonadati</taxon>
        <taxon>Pseudomonadota</taxon>
        <taxon>Alphaproteobacteria</taxon>
        <taxon>Rhodobacterales</taxon>
        <taxon>Roseobacteraceae</taxon>
        <taxon>Roseobacter</taxon>
    </lineage>
</organism>
<feature type="signal peptide" evidence="2">
    <location>
        <begin position="1"/>
        <end position="20"/>
    </location>
</feature>
<evidence type="ECO:0000313" key="4">
    <source>
        <dbReference type="EMBL" id="MBW4710420.1"/>
    </source>
</evidence>
<proteinExistence type="predicted"/>
<dbReference type="SMART" id="SM00062">
    <property type="entry name" value="PBPb"/>
    <property type="match status" value="1"/>
</dbReference>
<feature type="chain" id="PRO_5040818454" evidence="2">
    <location>
        <begin position="21"/>
        <end position="245"/>
    </location>
</feature>
<dbReference type="InterPro" id="IPR001638">
    <property type="entry name" value="Solute-binding_3/MltF_N"/>
</dbReference>
<reference evidence="4" key="1">
    <citation type="submission" date="2021-07" db="EMBL/GenBank/DDBJ databases">
        <title>Roseobacter insulae sp. nov., isolated from a tidal flat.</title>
        <authorList>
            <person name="Park S."/>
            <person name="Yoon J.-H."/>
        </authorList>
    </citation>
    <scope>NUCLEOTIDE SEQUENCE</scope>
    <source>
        <strain evidence="4">YSTF-M11</strain>
    </source>
</reference>
<keyword evidence="5" id="KW-1185">Reference proteome</keyword>
<dbReference type="Pfam" id="PF00497">
    <property type="entry name" value="SBP_bac_3"/>
    <property type="match status" value="1"/>
</dbReference>
<dbReference type="AlphaFoldDB" id="A0A9X1FYD6"/>